<feature type="region of interest" description="Disordered" evidence="1">
    <location>
        <begin position="1"/>
        <end position="40"/>
    </location>
</feature>
<comment type="caution">
    <text evidence="3">The sequence shown here is derived from an EMBL/GenBank/DDBJ whole genome shotgun (WGS) entry which is preliminary data.</text>
</comment>
<organism evidence="3 4">
    <name type="scientific">Dictyobacter alpinus</name>
    <dbReference type="NCBI Taxonomy" id="2014873"/>
    <lineage>
        <taxon>Bacteria</taxon>
        <taxon>Bacillati</taxon>
        <taxon>Chloroflexota</taxon>
        <taxon>Ktedonobacteria</taxon>
        <taxon>Ktedonobacterales</taxon>
        <taxon>Dictyobacteraceae</taxon>
        <taxon>Dictyobacter</taxon>
    </lineage>
</organism>
<evidence type="ECO:0000313" key="3">
    <source>
        <dbReference type="EMBL" id="GCE25460.1"/>
    </source>
</evidence>
<keyword evidence="2" id="KW-1133">Transmembrane helix</keyword>
<reference evidence="4" key="1">
    <citation type="submission" date="2018-12" db="EMBL/GenBank/DDBJ databases">
        <title>Tengunoibacter tsumagoiensis gen. nov., sp. nov., Dictyobacter kobayashii sp. nov., D. alpinus sp. nov., and D. joshuensis sp. nov. and description of Dictyobacteraceae fam. nov. within the order Ktedonobacterales isolated from Tengu-no-mugimeshi.</title>
        <authorList>
            <person name="Wang C.M."/>
            <person name="Zheng Y."/>
            <person name="Sakai Y."/>
            <person name="Toyoda A."/>
            <person name="Minakuchi Y."/>
            <person name="Abe K."/>
            <person name="Yokota A."/>
            <person name="Yabe S."/>
        </authorList>
    </citation>
    <scope>NUCLEOTIDE SEQUENCE [LARGE SCALE GENOMIC DNA]</scope>
    <source>
        <strain evidence="4">Uno16</strain>
    </source>
</reference>
<gene>
    <name evidence="3" type="ORF">KDA_09440</name>
</gene>
<feature type="transmembrane region" description="Helical" evidence="2">
    <location>
        <begin position="47"/>
        <end position="68"/>
    </location>
</feature>
<dbReference type="AlphaFoldDB" id="A0A402B271"/>
<dbReference type="Pfam" id="PF06053">
    <property type="entry name" value="DUF929"/>
    <property type="match status" value="1"/>
</dbReference>
<feature type="compositionally biased region" description="Basic and acidic residues" evidence="1">
    <location>
        <begin position="12"/>
        <end position="24"/>
    </location>
</feature>
<evidence type="ECO:0000256" key="1">
    <source>
        <dbReference type="SAM" id="MobiDB-lite"/>
    </source>
</evidence>
<keyword evidence="2" id="KW-0812">Transmembrane</keyword>
<dbReference type="InterPro" id="IPR009272">
    <property type="entry name" value="DUF929"/>
</dbReference>
<name>A0A402B271_9CHLR</name>
<evidence type="ECO:0000313" key="4">
    <source>
        <dbReference type="Proteomes" id="UP000287171"/>
    </source>
</evidence>
<dbReference type="OrthoDB" id="154333at2"/>
<dbReference type="EMBL" id="BIFT01000001">
    <property type="protein sequence ID" value="GCE25460.1"/>
    <property type="molecule type" value="Genomic_DNA"/>
</dbReference>
<proteinExistence type="predicted"/>
<accession>A0A402B271</accession>
<keyword evidence="2" id="KW-0472">Membrane</keyword>
<protein>
    <recommendedName>
        <fullName evidence="5">DUF929 domain-containing protein</fullName>
    </recommendedName>
</protein>
<dbReference type="Proteomes" id="UP000287171">
    <property type="component" value="Unassembled WGS sequence"/>
</dbReference>
<sequence>MAKMKHTTSAAQRREQERLRREQRNQNTKNQARGGRRVQRQRSSRNTWLLIGGIIVALVLIIAGFIYFGEQQKASVVKTATPNIFKSVTTVSPDLLSRVGTGGLESTISPILKPVKGAPVLKGPNGKPQVFYMGGEFCPYCAAQRWAMTIALSKFGSFEKPLTPIVSSESNVPTYSFYKSSYKSQYLDFVPVEVSDNGNPPQTLEALTTEQQQLVKTYDAPPYTSAQSAGSFPFISIGNQYVSAGSYFPPTLLVGHTYDDIINQMKDPTSDISRGMLGSANYMIAQICKITNNQPGDVCNADPIPSIQGKLPRASLPVGGSAIASVGFSQDANRRRYGA</sequence>
<dbReference type="RefSeq" id="WP_126626039.1">
    <property type="nucleotide sequence ID" value="NZ_BIFT01000001.1"/>
</dbReference>
<keyword evidence="4" id="KW-1185">Reference proteome</keyword>
<evidence type="ECO:0000256" key="2">
    <source>
        <dbReference type="SAM" id="Phobius"/>
    </source>
</evidence>
<evidence type="ECO:0008006" key="5">
    <source>
        <dbReference type="Google" id="ProtNLM"/>
    </source>
</evidence>